<gene>
    <name evidence="1" type="ORF">R4Z09_15365</name>
</gene>
<evidence type="ECO:0008006" key="3">
    <source>
        <dbReference type="Google" id="ProtNLM"/>
    </source>
</evidence>
<organism evidence="1 2">
    <name type="scientific">Niallia oryzisoli</name>
    <dbReference type="NCBI Taxonomy" id="1737571"/>
    <lineage>
        <taxon>Bacteria</taxon>
        <taxon>Bacillati</taxon>
        <taxon>Bacillota</taxon>
        <taxon>Bacilli</taxon>
        <taxon>Bacillales</taxon>
        <taxon>Bacillaceae</taxon>
        <taxon>Niallia</taxon>
    </lineage>
</organism>
<accession>A0ABZ2CNP6</accession>
<proteinExistence type="predicted"/>
<dbReference type="EMBL" id="CP137640">
    <property type="protein sequence ID" value="WVX84250.1"/>
    <property type="molecule type" value="Genomic_DNA"/>
</dbReference>
<reference evidence="1 2" key="1">
    <citation type="submission" date="2023-10" db="EMBL/GenBank/DDBJ databases">
        <title>Niallia locisalis sp.nov. isolated from a salt pond sample.</title>
        <authorList>
            <person name="Li X.-J."/>
            <person name="Dong L."/>
        </authorList>
    </citation>
    <scope>NUCLEOTIDE SEQUENCE [LARGE SCALE GENOMIC DNA]</scope>
    <source>
        <strain evidence="1 2">DSM 29761</strain>
    </source>
</reference>
<protein>
    <recommendedName>
        <fullName evidence="3">ABM domain-containing protein</fullName>
    </recommendedName>
</protein>
<keyword evidence="2" id="KW-1185">Reference proteome</keyword>
<name>A0ABZ2CNP6_9BACI</name>
<evidence type="ECO:0000313" key="2">
    <source>
        <dbReference type="Proteomes" id="UP001357223"/>
    </source>
</evidence>
<sequence>MSVIVYQTFEIKQDKFKEGINNLKEIKKFRNENYDHKVEILTPISGEDHTYALLSTYEGLAEMELQSKKMSNDEEYGKLIGQFFLENIVQGSMYTQIYRSISEKKNDKNKDK</sequence>
<evidence type="ECO:0000313" key="1">
    <source>
        <dbReference type="EMBL" id="WVX84250.1"/>
    </source>
</evidence>
<dbReference type="Proteomes" id="UP001357223">
    <property type="component" value="Chromosome"/>
</dbReference>
<dbReference type="RefSeq" id="WP_338453123.1">
    <property type="nucleotide sequence ID" value="NZ_CP137640.1"/>
</dbReference>